<dbReference type="AlphaFoldDB" id="A0A4S4DU85"/>
<keyword evidence="2" id="KW-1185">Reference proteome</keyword>
<evidence type="ECO:0000313" key="2">
    <source>
        <dbReference type="Proteomes" id="UP000306102"/>
    </source>
</evidence>
<dbReference type="EMBL" id="SDRB02010384">
    <property type="protein sequence ID" value="THG06843.1"/>
    <property type="molecule type" value="Genomic_DNA"/>
</dbReference>
<comment type="caution">
    <text evidence="1">The sequence shown here is derived from an EMBL/GenBank/DDBJ whole genome shotgun (WGS) entry which is preliminary data.</text>
</comment>
<protein>
    <submittedName>
        <fullName evidence="1">Uncharacterized protein</fullName>
    </submittedName>
</protein>
<accession>A0A4S4DU85</accession>
<proteinExistence type="predicted"/>
<organism evidence="1 2">
    <name type="scientific">Camellia sinensis var. sinensis</name>
    <name type="common">China tea</name>
    <dbReference type="NCBI Taxonomy" id="542762"/>
    <lineage>
        <taxon>Eukaryota</taxon>
        <taxon>Viridiplantae</taxon>
        <taxon>Streptophyta</taxon>
        <taxon>Embryophyta</taxon>
        <taxon>Tracheophyta</taxon>
        <taxon>Spermatophyta</taxon>
        <taxon>Magnoliopsida</taxon>
        <taxon>eudicotyledons</taxon>
        <taxon>Gunneridae</taxon>
        <taxon>Pentapetalae</taxon>
        <taxon>asterids</taxon>
        <taxon>Ericales</taxon>
        <taxon>Theaceae</taxon>
        <taxon>Camellia</taxon>
    </lineage>
</organism>
<dbReference type="Proteomes" id="UP000306102">
    <property type="component" value="Unassembled WGS sequence"/>
</dbReference>
<name>A0A4S4DU85_CAMSN</name>
<reference evidence="1 2" key="1">
    <citation type="journal article" date="2018" name="Proc. Natl. Acad. Sci. U.S.A.">
        <title>Draft genome sequence of Camellia sinensis var. sinensis provides insights into the evolution of the tea genome and tea quality.</title>
        <authorList>
            <person name="Wei C."/>
            <person name="Yang H."/>
            <person name="Wang S."/>
            <person name="Zhao J."/>
            <person name="Liu C."/>
            <person name="Gao L."/>
            <person name="Xia E."/>
            <person name="Lu Y."/>
            <person name="Tai Y."/>
            <person name="She G."/>
            <person name="Sun J."/>
            <person name="Cao H."/>
            <person name="Tong W."/>
            <person name="Gao Q."/>
            <person name="Li Y."/>
            <person name="Deng W."/>
            <person name="Jiang X."/>
            <person name="Wang W."/>
            <person name="Chen Q."/>
            <person name="Zhang S."/>
            <person name="Li H."/>
            <person name="Wu J."/>
            <person name="Wang P."/>
            <person name="Li P."/>
            <person name="Shi C."/>
            <person name="Zheng F."/>
            <person name="Jian J."/>
            <person name="Huang B."/>
            <person name="Shan D."/>
            <person name="Shi M."/>
            <person name="Fang C."/>
            <person name="Yue Y."/>
            <person name="Li F."/>
            <person name="Li D."/>
            <person name="Wei S."/>
            <person name="Han B."/>
            <person name="Jiang C."/>
            <person name="Yin Y."/>
            <person name="Xia T."/>
            <person name="Zhang Z."/>
            <person name="Bennetzen J.L."/>
            <person name="Zhao S."/>
            <person name="Wan X."/>
        </authorList>
    </citation>
    <scope>NUCLEOTIDE SEQUENCE [LARGE SCALE GENOMIC DNA]</scope>
    <source>
        <strain evidence="2">cv. Shuchazao</strain>
        <tissue evidence="1">Leaf</tissue>
    </source>
</reference>
<dbReference type="STRING" id="542762.A0A4S4DU85"/>
<gene>
    <name evidence="1" type="ORF">TEA_030025</name>
</gene>
<sequence>MFFILERVSLRSSGRARVGTMALERVVLLGVVCHLQGHSLDDDESSSQGLILYRVSILLLCNQVLTWKAVTAAKRPKNSALEVDLDFEHNLRLPLSGFFINSLENEDEFESKPLVASEGGNLVKLKDVLEGPQTLAFQLKPKNQIFEGLDTDIETAMHLANARQTKIDDATDDDIPSTWGRQFTDATFSDSSHSKVSKVRHLR</sequence>
<evidence type="ECO:0000313" key="1">
    <source>
        <dbReference type="EMBL" id="THG06843.1"/>
    </source>
</evidence>